<keyword evidence="2" id="KW-0472">Membrane</keyword>
<feature type="region of interest" description="Disordered" evidence="1">
    <location>
        <begin position="390"/>
        <end position="456"/>
    </location>
</feature>
<feature type="compositionally biased region" description="Polar residues" evidence="1">
    <location>
        <begin position="111"/>
        <end position="122"/>
    </location>
</feature>
<proteinExistence type="predicted"/>
<protein>
    <submittedName>
        <fullName evidence="3">Uncharacterized protein</fullName>
    </submittedName>
</protein>
<feature type="compositionally biased region" description="Basic and acidic residues" evidence="1">
    <location>
        <begin position="34"/>
        <end position="58"/>
    </location>
</feature>
<evidence type="ECO:0000313" key="4">
    <source>
        <dbReference type="Proteomes" id="UP001519460"/>
    </source>
</evidence>
<gene>
    <name evidence="3" type="ORF">BaRGS_00006693</name>
</gene>
<evidence type="ECO:0000256" key="2">
    <source>
        <dbReference type="SAM" id="Phobius"/>
    </source>
</evidence>
<feature type="compositionally biased region" description="Low complexity" evidence="1">
    <location>
        <begin position="78"/>
        <end position="97"/>
    </location>
</feature>
<feature type="compositionally biased region" description="Polar residues" evidence="1">
    <location>
        <begin position="447"/>
        <end position="456"/>
    </location>
</feature>
<keyword evidence="2" id="KW-0812">Transmembrane</keyword>
<keyword evidence="2" id="KW-1133">Transmembrane helix</keyword>
<sequence>EPSKENRNQSPTVPGFLKGLVGKFNSTGNGRSGQRPERRQPRSREGRGQGPSGHRDSDMSTPRIPVVGNIVGHRKTAAALTTPTTTISNSISTTPASKDVVDTEGPDRKNNGTLSVGKSRQGNVDVPKERCDDFRRCTDPLYSNVNIHRVQAGDNLGLANICGLLYKNGGGRYATLGDAECRESERGAIRRDIDSSLTKTLETPSQDNADSWNKLKHCLAGQDGDKGRYVSKVCSEAFHLDRLKTASTNGTKAGFLCDDAKVDRVAETFFNRKLEQLHCACANTTSATSGTSGTTIQPPHSGVSGTLQSTDTVCPQNVSLKIGLGFGFGFLVVLTFVVVVLFRRQRTLKRRLRQEQMRVSHLLSATDDTAGFYSEIDDFTQILNGDQREGNKAYRPLSTGYSYNTRTEETSPTLTRPDAENHRPVQENRDKRPQGSGFTGSGYLPMGQSNGLYHHI</sequence>
<feature type="compositionally biased region" description="Basic and acidic residues" evidence="1">
    <location>
        <begin position="417"/>
        <end position="433"/>
    </location>
</feature>
<reference evidence="3 4" key="1">
    <citation type="journal article" date="2023" name="Sci. Data">
        <title>Genome assembly of the Korean intertidal mud-creeper Batillaria attramentaria.</title>
        <authorList>
            <person name="Patra A.K."/>
            <person name="Ho P.T."/>
            <person name="Jun S."/>
            <person name="Lee S.J."/>
            <person name="Kim Y."/>
            <person name="Won Y.J."/>
        </authorList>
    </citation>
    <scope>NUCLEOTIDE SEQUENCE [LARGE SCALE GENOMIC DNA]</scope>
    <source>
        <strain evidence="3">Wonlab-2016</strain>
    </source>
</reference>
<dbReference type="EMBL" id="JACVVK020000028">
    <property type="protein sequence ID" value="KAK7501941.1"/>
    <property type="molecule type" value="Genomic_DNA"/>
</dbReference>
<dbReference type="Proteomes" id="UP001519460">
    <property type="component" value="Unassembled WGS sequence"/>
</dbReference>
<name>A0ABD0LR34_9CAEN</name>
<feature type="non-terminal residue" evidence="3">
    <location>
        <position position="1"/>
    </location>
</feature>
<feature type="transmembrane region" description="Helical" evidence="2">
    <location>
        <begin position="322"/>
        <end position="342"/>
    </location>
</feature>
<comment type="caution">
    <text evidence="3">The sequence shown here is derived from an EMBL/GenBank/DDBJ whole genome shotgun (WGS) entry which is preliminary data.</text>
</comment>
<keyword evidence="4" id="KW-1185">Reference proteome</keyword>
<evidence type="ECO:0000313" key="3">
    <source>
        <dbReference type="EMBL" id="KAK7501941.1"/>
    </source>
</evidence>
<accession>A0ABD0LR34</accession>
<feature type="region of interest" description="Disordered" evidence="1">
    <location>
        <begin position="78"/>
        <end position="124"/>
    </location>
</feature>
<feature type="compositionally biased region" description="Basic and acidic residues" evidence="1">
    <location>
        <begin position="99"/>
        <end position="110"/>
    </location>
</feature>
<organism evidence="3 4">
    <name type="scientific">Batillaria attramentaria</name>
    <dbReference type="NCBI Taxonomy" id="370345"/>
    <lineage>
        <taxon>Eukaryota</taxon>
        <taxon>Metazoa</taxon>
        <taxon>Spiralia</taxon>
        <taxon>Lophotrochozoa</taxon>
        <taxon>Mollusca</taxon>
        <taxon>Gastropoda</taxon>
        <taxon>Caenogastropoda</taxon>
        <taxon>Sorbeoconcha</taxon>
        <taxon>Cerithioidea</taxon>
        <taxon>Batillariidae</taxon>
        <taxon>Batillaria</taxon>
    </lineage>
</organism>
<evidence type="ECO:0000256" key="1">
    <source>
        <dbReference type="SAM" id="MobiDB-lite"/>
    </source>
</evidence>
<dbReference type="AlphaFoldDB" id="A0ABD0LR34"/>
<feature type="region of interest" description="Disordered" evidence="1">
    <location>
        <begin position="1"/>
        <end position="65"/>
    </location>
</feature>
<feature type="compositionally biased region" description="Polar residues" evidence="1">
    <location>
        <begin position="399"/>
        <end position="414"/>
    </location>
</feature>